<feature type="domain" description="OmpR/PhoB-type" evidence="5">
    <location>
        <begin position="130"/>
        <end position="228"/>
    </location>
</feature>
<sequence length="229" mass="24681">MDDAAPTRSLVVACCEDDPAITRLLDECLAEAGHTAVFARSGAQAVRTFSEDDRIDVLVLDVGLPDMDGRDVCRVLRANGQDAPAMFLSALGQVHDIVQGFAAGGLDYMVKPFAVAELLARIEALARRSEPAAQIEGLRLDPQRFALCKGDDVRVLTPTEFRLAAELLGHAGMLVRRSDLVNAAWVPGARVNGNTLDTYVHRIRRHLTELGAEASLHTVRGVGYILKAG</sequence>
<gene>
    <name evidence="6" type="ORF">GCM10025783_25200</name>
</gene>
<dbReference type="SMART" id="SM00862">
    <property type="entry name" value="Trans_reg_C"/>
    <property type="match status" value="1"/>
</dbReference>
<accession>A0ABP8ZB61</accession>
<keyword evidence="7" id="KW-1185">Reference proteome</keyword>
<keyword evidence="2" id="KW-0597">Phosphoprotein</keyword>
<dbReference type="PANTHER" id="PTHR48111">
    <property type="entry name" value="REGULATOR OF RPOS"/>
    <property type="match status" value="1"/>
</dbReference>
<dbReference type="InterPro" id="IPR001789">
    <property type="entry name" value="Sig_transdc_resp-reg_receiver"/>
</dbReference>
<dbReference type="PROSITE" id="PS50110">
    <property type="entry name" value="RESPONSE_REGULATORY"/>
    <property type="match status" value="1"/>
</dbReference>
<protein>
    <submittedName>
        <fullName evidence="6">Response regulator transcription factor</fullName>
    </submittedName>
</protein>
<dbReference type="SMART" id="SM00448">
    <property type="entry name" value="REC"/>
    <property type="match status" value="1"/>
</dbReference>
<evidence type="ECO:0000313" key="6">
    <source>
        <dbReference type="EMBL" id="GAA4751539.1"/>
    </source>
</evidence>
<dbReference type="SUPFAM" id="SSF46894">
    <property type="entry name" value="C-terminal effector domain of the bipartite response regulators"/>
    <property type="match status" value="1"/>
</dbReference>
<evidence type="ECO:0000259" key="5">
    <source>
        <dbReference type="PROSITE" id="PS51755"/>
    </source>
</evidence>
<dbReference type="CDD" id="cd17574">
    <property type="entry name" value="REC_OmpR"/>
    <property type="match status" value="1"/>
</dbReference>
<dbReference type="InterPro" id="IPR001867">
    <property type="entry name" value="OmpR/PhoB-type_DNA-bd"/>
</dbReference>
<evidence type="ECO:0000313" key="7">
    <source>
        <dbReference type="Proteomes" id="UP001500121"/>
    </source>
</evidence>
<dbReference type="InterPro" id="IPR036388">
    <property type="entry name" value="WH-like_DNA-bd_sf"/>
</dbReference>
<dbReference type="InterPro" id="IPR011006">
    <property type="entry name" value="CheY-like_superfamily"/>
</dbReference>
<dbReference type="CDD" id="cd00383">
    <property type="entry name" value="trans_reg_C"/>
    <property type="match status" value="1"/>
</dbReference>
<name>A0ABP8ZB61_9MICO</name>
<dbReference type="Proteomes" id="UP001500121">
    <property type="component" value="Unassembled WGS sequence"/>
</dbReference>
<feature type="domain" description="Response regulatory" evidence="4">
    <location>
        <begin position="11"/>
        <end position="126"/>
    </location>
</feature>
<feature type="DNA-binding region" description="OmpR/PhoB-type" evidence="3">
    <location>
        <begin position="130"/>
        <end position="228"/>
    </location>
</feature>
<comment type="caution">
    <text evidence="6">The sequence shown here is derived from an EMBL/GenBank/DDBJ whole genome shotgun (WGS) entry which is preliminary data.</text>
</comment>
<evidence type="ECO:0000256" key="3">
    <source>
        <dbReference type="PROSITE-ProRule" id="PRU01091"/>
    </source>
</evidence>
<evidence type="ECO:0000259" key="4">
    <source>
        <dbReference type="PROSITE" id="PS50110"/>
    </source>
</evidence>
<organism evidence="6 7">
    <name type="scientific">Amnibacterium soli</name>
    <dbReference type="NCBI Taxonomy" id="1282736"/>
    <lineage>
        <taxon>Bacteria</taxon>
        <taxon>Bacillati</taxon>
        <taxon>Actinomycetota</taxon>
        <taxon>Actinomycetes</taxon>
        <taxon>Micrococcales</taxon>
        <taxon>Microbacteriaceae</taxon>
        <taxon>Amnibacterium</taxon>
    </lineage>
</organism>
<dbReference type="Gene3D" id="1.10.10.10">
    <property type="entry name" value="Winged helix-like DNA-binding domain superfamily/Winged helix DNA-binding domain"/>
    <property type="match status" value="1"/>
</dbReference>
<reference evidence="7" key="1">
    <citation type="journal article" date="2019" name="Int. J. Syst. Evol. Microbiol.">
        <title>The Global Catalogue of Microorganisms (GCM) 10K type strain sequencing project: providing services to taxonomists for standard genome sequencing and annotation.</title>
        <authorList>
            <consortium name="The Broad Institute Genomics Platform"/>
            <consortium name="The Broad Institute Genome Sequencing Center for Infectious Disease"/>
            <person name="Wu L."/>
            <person name="Ma J."/>
        </authorList>
    </citation>
    <scope>NUCLEOTIDE SEQUENCE [LARGE SCALE GENOMIC DNA]</scope>
    <source>
        <strain evidence="7">JCM 19015</strain>
    </source>
</reference>
<dbReference type="InterPro" id="IPR039420">
    <property type="entry name" value="WalR-like"/>
</dbReference>
<dbReference type="Pfam" id="PF00072">
    <property type="entry name" value="Response_reg"/>
    <property type="match status" value="1"/>
</dbReference>
<dbReference type="PANTHER" id="PTHR48111:SF37">
    <property type="entry name" value="RESPONSE REGULATOR PROTEIN CARR"/>
    <property type="match status" value="1"/>
</dbReference>
<keyword evidence="1 3" id="KW-0238">DNA-binding</keyword>
<dbReference type="Pfam" id="PF00486">
    <property type="entry name" value="Trans_reg_C"/>
    <property type="match status" value="1"/>
</dbReference>
<dbReference type="PROSITE" id="PS51755">
    <property type="entry name" value="OMPR_PHOB"/>
    <property type="match status" value="1"/>
</dbReference>
<dbReference type="SUPFAM" id="SSF52172">
    <property type="entry name" value="CheY-like"/>
    <property type="match status" value="1"/>
</dbReference>
<dbReference type="Gene3D" id="3.40.50.2300">
    <property type="match status" value="1"/>
</dbReference>
<dbReference type="InterPro" id="IPR016032">
    <property type="entry name" value="Sig_transdc_resp-reg_C-effctor"/>
</dbReference>
<dbReference type="Gene3D" id="6.10.250.690">
    <property type="match status" value="1"/>
</dbReference>
<proteinExistence type="predicted"/>
<dbReference type="EMBL" id="BAABLP010000005">
    <property type="protein sequence ID" value="GAA4751539.1"/>
    <property type="molecule type" value="Genomic_DNA"/>
</dbReference>
<dbReference type="RefSeq" id="WP_345481602.1">
    <property type="nucleotide sequence ID" value="NZ_BAABLP010000005.1"/>
</dbReference>
<evidence type="ECO:0000256" key="1">
    <source>
        <dbReference type="ARBA" id="ARBA00023125"/>
    </source>
</evidence>
<evidence type="ECO:0000256" key="2">
    <source>
        <dbReference type="PROSITE-ProRule" id="PRU00169"/>
    </source>
</evidence>
<feature type="modified residue" description="4-aspartylphosphate" evidence="2">
    <location>
        <position position="61"/>
    </location>
</feature>